<accession>A0A818QVQ4</accession>
<proteinExistence type="predicted"/>
<dbReference type="NCBIfam" id="TIGR03696">
    <property type="entry name" value="Rhs_assc_core"/>
    <property type="match status" value="1"/>
</dbReference>
<dbReference type="Gene3D" id="2.180.10.10">
    <property type="entry name" value="RHS repeat-associated core"/>
    <property type="match status" value="1"/>
</dbReference>
<organism evidence="1 3">
    <name type="scientific">Rotaria socialis</name>
    <dbReference type="NCBI Taxonomy" id="392032"/>
    <lineage>
        <taxon>Eukaryota</taxon>
        <taxon>Metazoa</taxon>
        <taxon>Spiralia</taxon>
        <taxon>Gnathifera</taxon>
        <taxon>Rotifera</taxon>
        <taxon>Eurotatoria</taxon>
        <taxon>Bdelloidea</taxon>
        <taxon>Philodinida</taxon>
        <taxon>Philodinidae</taxon>
        <taxon>Rotaria</taxon>
    </lineage>
</organism>
<protein>
    <recommendedName>
        <fullName evidence="4">RHS repeat-associated core domain-containing protein</fullName>
    </recommendedName>
</protein>
<name>A0A818QVQ4_9BILA</name>
<evidence type="ECO:0000313" key="1">
    <source>
        <dbReference type="EMBL" id="CAF3647531.1"/>
    </source>
</evidence>
<evidence type="ECO:0000313" key="3">
    <source>
        <dbReference type="Proteomes" id="UP000663833"/>
    </source>
</evidence>
<reference evidence="1" key="1">
    <citation type="submission" date="2021-02" db="EMBL/GenBank/DDBJ databases">
        <authorList>
            <person name="Nowell W R."/>
        </authorList>
    </citation>
    <scope>NUCLEOTIDE SEQUENCE</scope>
</reference>
<gene>
    <name evidence="2" type="ORF">HFQ381_LOCUS29121</name>
    <name evidence="1" type="ORF">LUA448_LOCUS32792</name>
</gene>
<dbReference type="AlphaFoldDB" id="A0A818QVQ4"/>
<dbReference type="Proteomes" id="UP000663851">
    <property type="component" value="Unassembled WGS sequence"/>
</dbReference>
<evidence type="ECO:0008006" key="4">
    <source>
        <dbReference type="Google" id="ProtNLM"/>
    </source>
</evidence>
<evidence type="ECO:0000313" key="2">
    <source>
        <dbReference type="EMBL" id="CAF4520937.1"/>
    </source>
</evidence>
<sequence length="412" mass="44417">MPDDGMVNGTFTPTQTKGYFVSITANNTTENPIAITVDNFYAYTRPINPLDNVSLFKPDVVAYNDYYPFGSLVPNRHGSSSSYRYGFQGQEKDDELKGEGNSLNYTFRMHDPRVGRFFARDPLAYDYPWNSPYSFSENCVINAVELEGQEKDLLFYSDPSLLSYRNTRTTSQQKIDKKSFDRGKSIGIGIGLGGITVAADISTGGNGLRMLGIASTGLAMGDLSLAMKTSEKAREARASGDYASAAKLEAETGELSKAAIFEVGGGIAGIGIGKIFKASNTGKVLLEDSNVVNNSFKDAGYFPPYKANVTLGVIKTPKEINNLVRLSGPNNVEGAWFTTAKEIEGLSASQLKNKFSLKYEPTLVTPVSIKPGSTVRVGEAGPVKEFKTDGGGFQIEVLDGGATYGKTTAIKK</sequence>
<dbReference type="InterPro" id="IPR022385">
    <property type="entry name" value="Rhs_assc_core"/>
</dbReference>
<dbReference type="EMBL" id="CAJNYD010004908">
    <property type="protein sequence ID" value="CAF3647531.1"/>
    <property type="molecule type" value="Genomic_DNA"/>
</dbReference>
<comment type="caution">
    <text evidence="1">The sequence shown here is derived from an EMBL/GenBank/DDBJ whole genome shotgun (WGS) entry which is preliminary data.</text>
</comment>
<dbReference type="Proteomes" id="UP000663833">
    <property type="component" value="Unassembled WGS sequence"/>
</dbReference>
<dbReference type="EMBL" id="CAJOBO010004436">
    <property type="protein sequence ID" value="CAF4520937.1"/>
    <property type="molecule type" value="Genomic_DNA"/>
</dbReference>